<keyword evidence="3" id="KW-1133">Transmembrane helix</keyword>
<evidence type="ECO:0000313" key="4">
    <source>
        <dbReference type="EMBL" id="CAK9158921.1"/>
    </source>
</evidence>
<evidence type="ECO:0000256" key="3">
    <source>
        <dbReference type="SAM" id="Phobius"/>
    </source>
</evidence>
<keyword evidence="3" id="KW-0812">Transmembrane</keyword>
<feature type="transmembrane region" description="Helical" evidence="3">
    <location>
        <begin position="23"/>
        <end position="41"/>
    </location>
</feature>
<name>A0ABC8SSN1_9AQUA</name>
<sequence>MAMGGIMKGHTLQSSNGNRKRPYGLMLILAFGAAIFGVMVLHKLRERRIFNLLVIEKDRQIISLQLLLQGITRLANKKERDDTKGAERKIEEMKAKIYKLQTLKMELNSRILEMQSTISSLKDEQRMIGSALEEKQHEIKLLREREIDLHKENPQVIALSETWRRKETEMDSELPVKVWSVSSDDPSNPPANLTNTASITQREETEVNESEKHTSEGLHGSTNYYKDEKNSRGSSTQSEEKRENEVGIANGRERIREEQFQKVGDSKEDDGHEGTAGEKSTVEDHVKNLKDFQAIDVEKFRSTRDAQPGKLSSSLGGDNQDLRVAYKGGMKLEMPNNSQGGDYRLRGNRDHVRKTKGKRPKIIARNRVFRNKGNPEDSGVASMNGRRFFTDALKSERNKRLDDDSKEDKLQRQEHHDVNLKIRDEFGQEDGKSITSDKPQQGEGLKFNQVGLRNGEAGAGLNREKGENDQQISEDSPQEVTRAAVSDEVKLLTNKYERTEKLHSSPDQVLTETDSETSETFPVDNKQKPGEAKQSKEQDTVIKQQIERRDTDKVDGASEQAIIADKDEEPDDPDVMDVHDVESDVDNSIDSPSELEEDREDYKEQTYEPEF</sequence>
<dbReference type="PANTHER" id="PTHR36143:SF4">
    <property type="entry name" value="OS08G0177500 PROTEIN"/>
    <property type="match status" value="1"/>
</dbReference>
<feature type="coiled-coil region" evidence="1">
    <location>
        <begin position="76"/>
        <end position="152"/>
    </location>
</feature>
<feature type="compositionally biased region" description="Basic and acidic residues" evidence="2">
    <location>
        <begin position="600"/>
        <end position="611"/>
    </location>
</feature>
<dbReference type="AlphaFoldDB" id="A0ABC8SSN1"/>
<feature type="compositionally biased region" description="Basic and acidic residues" evidence="2">
    <location>
        <begin position="238"/>
        <end position="287"/>
    </location>
</feature>
<keyword evidence="5" id="KW-1185">Reference proteome</keyword>
<comment type="caution">
    <text evidence="4">The sequence shown here is derived from an EMBL/GenBank/DDBJ whole genome shotgun (WGS) entry which is preliminary data.</text>
</comment>
<evidence type="ECO:0000313" key="5">
    <source>
        <dbReference type="Proteomes" id="UP001642360"/>
    </source>
</evidence>
<feature type="compositionally biased region" description="Polar residues" evidence="2">
    <location>
        <begin position="469"/>
        <end position="479"/>
    </location>
</feature>
<evidence type="ECO:0000256" key="2">
    <source>
        <dbReference type="SAM" id="MobiDB-lite"/>
    </source>
</evidence>
<feature type="compositionally biased region" description="Basic residues" evidence="2">
    <location>
        <begin position="351"/>
        <end position="370"/>
    </location>
</feature>
<feature type="compositionally biased region" description="Basic and acidic residues" evidence="2">
    <location>
        <begin position="201"/>
        <end position="216"/>
    </location>
</feature>
<protein>
    <recommendedName>
        <fullName evidence="6">Micronuclear linker histone polyprotein-like protein</fullName>
    </recommendedName>
</protein>
<gene>
    <name evidence="4" type="ORF">ILEXP_LOCUS27585</name>
</gene>
<dbReference type="Proteomes" id="UP001642360">
    <property type="component" value="Unassembled WGS sequence"/>
</dbReference>
<feature type="region of interest" description="Disordered" evidence="2">
    <location>
        <begin position="300"/>
        <end position="611"/>
    </location>
</feature>
<dbReference type="PANTHER" id="PTHR36143">
    <property type="entry name" value="OS08G0177500 PROTEIN"/>
    <property type="match status" value="1"/>
</dbReference>
<organism evidence="4 5">
    <name type="scientific">Ilex paraguariensis</name>
    <name type="common">yerba mate</name>
    <dbReference type="NCBI Taxonomy" id="185542"/>
    <lineage>
        <taxon>Eukaryota</taxon>
        <taxon>Viridiplantae</taxon>
        <taxon>Streptophyta</taxon>
        <taxon>Embryophyta</taxon>
        <taxon>Tracheophyta</taxon>
        <taxon>Spermatophyta</taxon>
        <taxon>Magnoliopsida</taxon>
        <taxon>eudicotyledons</taxon>
        <taxon>Gunneridae</taxon>
        <taxon>Pentapetalae</taxon>
        <taxon>asterids</taxon>
        <taxon>campanulids</taxon>
        <taxon>Aquifoliales</taxon>
        <taxon>Aquifoliaceae</taxon>
        <taxon>Ilex</taxon>
    </lineage>
</organism>
<feature type="compositionally biased region" description="Basic and acidic residues" evidence="2">
    <location>
        <begin position="485"/>
        <end position="504"/>
    </location>
</feature>
<evidence type="ECO:0008006" key="6">
    <source>
        <dbReference type="Google" id="ProtNLM"/>
    </source>
</evidence>
<feature type="compositionally biased region" description="Acidic residues" evidence="2">
    <location>
        <begin position="583"/>
        <end position="599"/>
    </location>
</feature>
<keyword evidence="1" id="KW-0175">Coiled coil</keyword>
<dbReference type="EMBL" id="CAUOFW020003269">
    <property type="protein sequence ID" value="CAK9158921.1"/>
    <property type="molecule type" value="Genomic_DNA"/>
</dbReference>
<feature type="compositionally biased region" description="Polar residues" evidence="2">
    <location>
        <begin position="180"/>
        <end position="200"/>
    </location>
</feature>
<evidence type="ECO:0000256" key="1">
    <source>
        <dbReference type="SAM" id="Coils"/>
    </source>
</evidence>
<keyword evidence="3" id="KW-0472">Membrane</keyword>
<feature type="compositionally biased region" description="Acidic residues" evidence="2">
    <location>
        <begin position="566"/>
        <end position="575"/>
    </location>
</feature>
<feature type="region of interest" description="Disordered" evidence="2">
    <location>
        <begin position="179"/>
        <end position="287"/>
    </location>
</feature>
<accession>A0ABC8SSN1</accession>
<feature type="compositionally biased region" description="Basic and acidic residues" evidence="2">
    <location>
        <begin position="525"/>
        <end position="556"/>
    </location>
</feature>
<feature type="compositionally biased region" description="Basic and acidic residues" evidence="2">
    <location>
        <begin position="393"/>
        <end position="432"/>
    </location>
</feature>
<reference evidence="4 5" key="1">
    <citation type="submission" date="2024-02" db="EMBL/GenBank/DDBJ databases">
        <authorList>
            <person name="Vignale AGUSTIN F."/>
            <person name="Sosa J E."/>
            <person name="Modenutti C."/>
        </authorList>
    </citation>
    <scope>NUCLEOTIDE SEQUENCE [LARGE SCALE GENOMIC DNA]</scope>
</reference>
<proteinExistence type="predicted"/>